<evidence type="ECO:0000256" key="3">
    <source>
        <dbReference type="RuleBase" id="RU003707"/>
    </source>
</evidence>
<keyword evidence="2" id="KW-0456">Lyase</keyword>
<comment type="similarity">
    <text evidence="1 3">Belongs to the enoyl-CoA hydratase/isomerase family.</text>
</comment>
<dbReference type="STRING" id="463014.BAU07_13690"/>
<evidence type="ECO:0000313" key="5">
    <source>
        <dbReference type="Proteomes" id="UP000091926"/>
    </source>
</evidence>
<dbReference type="SUPFAM" id="SSF52096">
    <property type="entry name" value="ClpP/crotonase"/>
    <property type="match status" value="1"/>
</dbReference>
<dbReference type="RefSeq" id="WP_066658634.1">
    <property type="nucleotide sequence ID" value="NZ_CBCSCL010000001.1"/>
</dbReference>
<proteinExistence type="inferred from homology"/>
<dbReference type="PROSITE" id="PS00166">
    <property type="entry name" value="ENOYL_COA_HYDRATASE"/>
    <property type="match status" value="1"/>
</dbReference>
<evidence type="ECO:0000256" key="1">
    <source>
        <dbReference type="ARBA" id="ARBA00005254"/>
    </source>
</evidence>
<organism evidence="4 5">
    <name type="scientific">Bordetella flabilis</name>
    <dbReference type="NCBI Taxonomy" id="463014"/>
    <lineage>
        <taxon>Bacteria</taxon>
        <taxon>Pseudomonadati</taxon>
        <taxon>Pseudomonadota</taxon>
        <taxon>Betaproteobacteria</taxon>
        <taxon>Burkholderiales</taxon>
        <taxon>Alcaligenaceae</taxon>
        <taxon>Bordetella</taxon>
    </lineage>
</organism>
<dbReference type="OrthoDB" id="9774843at2"/>
<dbReference type="FunFam" id="3.90.226.10:FF:000009">
    <property type="entry name" value="Carnitinyl-CoA dehydratase"/>
    <property type="match status" value="1"/>
</dbReference>
<dbReference type="Proteomes" id="UP000091926">
    <property type="component" value="Chromosome"/>
</dbReference>
<dbReference type="InterPro" id="IPR014748">
    <property type="entry name" value="Enoyl-CoA_hydra_C"/>
</dbReference>
<dbReference type="Pfam" id="PF00378">
    <property type="entry name" value="ECH_1"/>
    <property type="match status" value="1"/>
</dbReference>
<dbReference type="InterPro" id="IPR018376">
    <property type="entry name" value="Enoyl-CoA_hyd/isom_CS"/>
</dbReference>
<dbReference type="CDD" id="cd06558">
    <property type="entry name" value="crotonase-like"/>
    <property type="match status" value="1"/>
</dbReference>
<dbReference type="KEGG" id="bfz:BAU07_13690"/>
<dbReference type="Gene3D" id="1.10.12.10">
    <property type="entry name" value="Lyase 2-enoyl-coa Hydratase, Chain A, domain 2"/>
    <property type="match status" value="1"/>
</dbReference>
<dbReference type="EMBL" id="CP016172">
    <property type="protein sequence ID" value="ANN78002.1"/>
    <property type="molecule type" value="Genomic_DNA"/>
</dbReference>
<dbReference type="AlphaFoldDB" id="A0A193GD97"/>
<dbReference type="PANTHER" id="PTHR11941:SF54">
    <property type="entry name" value="ENOYL-COA HYDRATASE, MITOCHONDRIAL"/>
    <property type="match status" value="1"/>
</dbReference>
<dbReference type="FunFam" id="1.10.12.10:FF:000001">
    <property type="entry name" value="Probable enoyl-CoA hydratase, mitochondrial"/>
    <property type="match status" value="1"/>
</dbReference>
<dbReference type="GO" id="GO:0006635">
    <property type="term" value="P:fatty acid beta-oxidation"/>
    <property type="evidence" value="ECO:0007669"/>
    <property type="project" value="TreeGrafter"/>
</dbReference>
<dbReference type="InterPro" id="IPR029045">
    <property type="entry name" value="ClpP/crotonase-like_dom_sf"/>
</dbReference>
<protein>
    <recommendedName>
        <fullName evidence="6">Enoyl-CoA hydratase</fullName>
    </recommendedName>
</protein>
<dbReference type="GO" id="GO:0016836">
    <property type="term" value="F:hydro-lyase activity"/>
    <property type="evidence" value="ECO:0007669"/>
    <property type="project" value="UniProtKB-ARBA"/>
</dbReference>
<gene>
    <name evidence="4" type="ORF">BAU07_13690</name>
</gene>
<evidence type="ECO:0000313" key="4">
    <source>
        <dbReference type="EMBL" id="ANN78002.1"/>
    </source>
</evidence>
<accession>A0A193GD97</accession>
<keyword evidence="5" id="KW-1185">Reference proteome</keyword>
<evidence type="ECO:0008006" key="6">
    <source>
        <dbReference type="Google" id="ProtNLM"/>
    </source>
</evidence>
<sequence>MTSASYETIIVTRQGQVAVVALNRPAAMNAISMRMREELRHAFAAIGRDPALGAAVLTGSGSRAFCAGMDLREFARLSAELPVAELKRLRAEQHEGIATFDKPVIAAVNGQAIGGGVELALQCDLIFAADTAAFSCAEIKRGLMPGNGATQRLSRRIGTPHALEMILTGRTVDAARALALGLVEYVVGEAELLDRAVALAQEMAGNAPVAVRTAKAAVVRGAEMSLQDALRLEQDLAAFLYTTEDAREGPRAFLEKRPPVWQGR</sequence>
<dbReference type="Gene3D" id="3.90.226.10">
    <property type="entry name" value="2-enoyl-CoA Hydratase, Chain A, domain 1"/>
    <property type="match status" value="1"/>
</dbReference>
<name>A0A193GD97_9BORD</name>
<dbReference type="PANTHER" id="PTHR11941">
    <property type="entry name" value="ENOYL-COA HYDRATASE-RELATED"/>
    <property type="match status" value="1"/>
</dbReference>
<dbReference type="InterPro" id="IPR001753">
    <property type="entry name" value="Enoyl-CoA_hydra/iso"/>
</dbReference>
<evidence type="ECO:0000256" key="2">
    <source>
        <dbReference type="ARBA" id="ARBA00023239"/>
    </source>
</evidence>
<reference evidence="4 5" key="1">
    <citation type="submission" date="2016-06" db="EMBL/GenBank/DDBJ databases">
        <title>Complete genome sequences of Bordetella bronchialis and Bordetella flabilis.</title>
        <authorList>
            <person name="LiPuma J.J."/>
            <person name="Spilker T."/>
        </authorList>
    </citation>
    <scope>NUCLEOTIDE SEQUENCE [LARGE SCALE GENOMIC DNA]</scope>
    <source>
        <strain evidence="4 5">AU10664</strain>
    </source>
</reference>